<accession>A0A1F7R9X4</accession>
<dbReference type="GO" id="GO:0003697">
    <property type="term" value="F:single-stranded DNA binding"/>
    <property type="evidence" value="ECO:0007669"/>
    <property type="project" value="UniProtKB-UniRule"/>
</dbReference>
<dbReference type="InterPro" id="IPR000424">
    <property type="entry name" value="Primosome_PriB/ssb"/>
</dbReference>
<dbReference type="NCBIfam" id="TIGR00621">
    <property type="entry name" value="ssb"/>
    <property type="match status" value="1"/>
</dbReference>
<protein>
    <recommendedName>
        <fullName evidence="2 3">Single-stranded DNA-binding protein</fullName>
        <shortName evidence="2">SSB</shortName>
    </recommendedName>
</protein>
<sequence length="136" mass="15250">MRCFNKVILVGNLTRDPELRYTSGGIAVTNFSIAVNRAYTTKSGEKKEEVSFFDVAVWRKLAENCGEFLKKGSAVLVEGRLKEDRWEGEDGNRHSKVKVEAYDVVFLSSKESRTAAIKEEEAFPPPAAAEEEETPF</sequence>
<dbReference type="PANTHER" id="PTHR10302:SF27">
    <property type="entry name" value="SINGLE-STRANDED DNA-BINDING PROTEIN"/>
    <property type="match status" value="1"/>
</dbReference>
<dbReference type="PROSITE" id="PS50935">
    <property type="entry name" value="SSB"/>
    <property type="match status" value="1"/>
</dbReference>
<dbReference type="Proteomes" id="UP000178526">
    <property type="component" value="Unassembled WGS sequence"/>
</dbReference>
<evidence type="ECO:0000256" key="1">
    <source>
        <dbReference type="ARBA" id="ARBA00023125"/>
    </source>
</evidence>
<dbReference type="SUPFAM" id="SSF50249">
    <property type="entry name" value="Nucleic acid-binding proteins"/>
    <property type="match status" value="1"/>
</dbReference>
<evidence type="ECO:0000256" key="2">
    <source>
        <dbReference type="HAMAP-Rule" id="MF_00984"/>
    </source>
</evidence>
<dbReference type="InterPro" id="IPR011344">
    <property type="entry name" value="ssDNA-bd"/>
</dbReference>
<organism evidence="4 5">
    <name type="scientific">Candidatus Schekmanbacteria bacterium GWA2_38_11</name>
    <dbReference type="NCBI Taxonomy" id="1817876"/>
    <lineage>
        <taxon>Bacteria</taxon>
        <taxon>Candidatus Schekmaniibacteriota</taxon>
    </lineage>
</organism>
<dbReference type="PIRSF" id="PIRSF002070">
    <property type="entry name" value="SSB"/>
    <property type="match status" value="1"/>
</dbReference>
<reference evidence="4 5" key="1">
    <citation type="journal article" date="2016" name="Nat. Commun.">
        <title>Thousands of microbial genomes shed light on interconnected biogeochemical processes in an aquifer system.</title>
        <authorList>
            <person name="Anantharaman K."/>
            <person name="Brown C.T."/>
            <person name="Hug L.A."/>
            <person name="Sharon I."/>
            <person name="Castelle C.J."/>
            <person name="Probst A.J."/>
            <person name="Thomas B.C."/>
            <person name="Singh A."/>
            <person name="Wilkins M.J."/>
            <person name="Karaoz U."/>
            <person name="Brodie E.L."/>
            <person name="Williams K.H."/>
            <person name="Hubbard S.S."/>
            <person name="Banfield J.F."/>
        </authorList>
    </citation>
    <scope>NUCLEOTIDE SEQUENCE [LARGE SCALE GENOMIC DNA]</scope>
</reference>
<comment type="caution">
    <text evidence="4">The sequence shown here is derived from an EMBL/GenBank/DDBJ whole genome shotgun (WGS) entry which is preliminary data.</text>
</comment>
<keyword evidence="1 2" id="KW-0238">DNA-binding</keyword>
<comment type="caution">
    <text evidence="2">Lacks conserved residue(s) required for the propagation of feature annotation.</text>
</comment>
<dbReference type="AlphaFoldDB" id="A0A1F7R9X4"/>
<proteinExistence type="inferred from homology"/>
<dbReference type="GO" id="GO:0006260">
    <property type="term" value="P:DNA replication"/>
    <property type="evidence" value="ECO:0007669"/>
    <property type="project" value="InterPro"/>
</dbReference>
<dbReference type="GO" id="GO:0009295">
    <property type="term" value="C:nucleoid"/>
    <property type="evidence" value="ECO:0007669"/>
    <property type="project" value="TreeGrafter"/>
</dbReference>
<dbReference type="HAMAP" id="MF_00984">
    <property type="entry name" value="SSB"/>
    <property type="match status" value="1"/>
</dbReference>
<dbReference type="CDD" id="cd04496">
    <property type="entry name" value="SSB_OBF"/>
    <property type="match status" value="1"/>
</dbReference>
<comment type="subunit">
    <text evidence="2">Homotetramer.</text>
</comment>
<evidence type="ECO:0000313" key="5">
    <source>
        <dbReference type="Proteomes" id="UP000178526"/>
    </source>
</evidence>
<dbReference type="PANTHER" id="PTHR10302">
    <property type="entry name" value="SINGLE-STRANDED DNA-BINDING PROTEIN"/>
    <property type="match status" value="1"/>
</dbReference>
<dbReference type="EMBL" id="MGDB01000154">
    <property type="protein sequence ID" value="OGL38211.1"/>
    <property type="molecule type" value="Genomic_DNA"/>
</dbReference>
<dbReference type="Pfam" id="PF00436">
    <property type="entry name" value="SSB"/>
    <property type="match status" value="1"/>
</dbReference>
<evidence type="ECO:0000313" key="4">
    <source>
        <dbReference type="EMBL" id="OGL38211.1"/>
    </source>
</evidence>
<evidence type="ECO:0000256" key="3">
    <source>
        <dbReference type="PIRNR" id="PIRNR002070"/>
    </source>
</evidence>
<name>A0A1F7R9X4_9BACT</name>
<dbReference type="Gene3D" id="2.40.50.140">
    <property type="entry name" value="Nucleic acid-binding proteins"/>
    <property type="match status" value="1"/>
</dbReference>
<gene>
    <name evidence="4" type="ORF">A2042_08965</name>
</gene>
<dbReference type="InterPro" id="IPR012340">
    <property type="entry name" value="NA-bd_OB-fold"/>
</dbReference>